<dbReference type="SMART" id="SM00022">
    <property type="entry name" value="PLAc"/>
    <property type="match status" value="1"/>
</dbReference>
<comment type="catalytic activity">
    <reaction evidence="9">
        <text>a 1-acyl-sn-glycero-3-phosphocholine + H2O = sn-glycerol 3-phosphocholine + a fatty acid + H(+)</text>
        <dbReference type="Rhea" id="RHEA:15177"/>
        <dbReference type="ChEBI" id="CHEBI:15377"/>
        <dbReference type="ChEBI" id="CHEBI:15378"/>
        <dbReference type="ChEBI" id="CHEBI:16870"/>
        <dbReference type="ChEBI" id="CHEBI:28868"/>
        <dbReference type="ChEBI" id="CHEBI:58168"/>
        <dbReference type="EC" id="3.1.1.5"/>
    </reaction>
</comment>
<dbReference type="GO" id="GO:0046475">
    <property type="term" value="P:glycerophospholipid catabolic process"/>
    <property type="evidence" value="ECO:0007669"/>
    <property type="project" value="TreeGrafter"/>
</dbReference>
<evidence type="ECO:0000256" key="1">
    <source>
        <dbReference type="ARBA" id="ARBA00008780"/>
    </source>
</evidence>
<keyword evidence="7" id="KW-0325">Glycoprotein</keyword>
<evidence type="ECO:0000256" key="8">
    <source>
        <dbReference type="PROSITE-ProRule" id="PRU00555"/>
    </source>
</evidence>
<comment type="similarity">
    <text evidence="1 9">Belongs to the lysophospholipase family.</text>
</comment>
<dbReference type="InterPro" id="IPR002642">
    <property type="entry name" value="LysoPLipase_cat_dom"/>
</dbReference>
<keyword evidence="12" id="KW-1185">Reference proteome</keyword>
<dbReference type="GO" id="GO:0004623">
    <property type="term" value="F:phospholipase A2 activity"/>
    <property type="evidence" value="ECO:0007669"/>
    <property type="project" value="TreeGrafter"/>
</dbReference>
<feature type="domain" description="PLA2c" evidence="10">
    <location>
        <begin position="56"/>
        <end position="629"/>
    </location>
</feature>
<keyword evidence="6 8" id="KW-0443">Lipid metabolism</keyword>
<keyword evidence="4 8" id="KW-0378">Hydrolase</keyword>
<evidence type="ECO:0000256" key="6">
    <source>
        <dbReference type="ARBA" id="ARBA00023098"/>
    </source>
</evidence>
<evidence type="ECO:0000256" key="9">
    <source>
        <dbReference type="RuleBase" id="RU362103"/>
    </source>
</evidence>
<evidence type="ECO:0000256" key="3">
    <source>
        <dbReference type="ARBA" id="ARBA00022729"/>
    </source>
</evidence>
<evidence type="ECO:0000259" key="10">
    <source>
        <dbReference type="PROSITE" id="PS51210"/>
    </source>
</evidence>
<evidence type="ECO:0000256" key="5">
    <source>
        <dbReference type="ARBA" id="ARBA00022963"/>
    </source>
</evidence>
<organism evidence="11 12">
    <name type="scientific">Vermiconidia calcicola</name>
    <dbReference type="NCBI Taxonomy" id="1690605"/>
    <lineage>
        <taxon>Eukaryota</taxon>
        <taxon>Fungi</taxon>
        <taxon>Dikarya</taxon>
        <taxon>Ascomycota</taxon>
        <taxon>Pezizomycotina</taxon>
        <taxon>Dothideomycetes</taxon>
        <taxon>Dothideomycetidae</taxon>
        <taxon>Mycosphaerellales</taxon>
        <taxon>Extremaceae</taxon>
        <taxon>Vermiconidia</taxon>
    </lineage>
</organism>
<evidence type="ECO:0000256" key="4">
    <source>
        <dbReference type="ARBA" id="ARBA00022801"/>
    </source>
</evidence>
<dbReference type="PANTHER" id="PTHR10728:SF33">
    <property type="entry name" value="LYSOPHOSPHOLIPASE 1-RELATED"/>
    <property type="match status" value="1"/>
</dbReference>
<reference evidence="11 12" key="1">
    <citation type="submission" date="2023-06" db="EMBL/GenBank/DDBJ databases">
        <title>Black Yeasts Isolated from many extreme environments.</title>
        <authorList>
            <person name="Coleine C."/>
            <person name="Stajich J.E."/>
            <person name="Selbmann L."/>
        </authorList>
    </citation>
    <scope>NUCLEOTIDE SEQUENCE [LARGE SCALE GENOMIC DNA]</scope>
    <source>
        <strain evidence="11 12">CCFEE 5887</strain>
    </source>
</reference>
<keyword evidence="3" id="KW-0732">Signal</keyword>
<dbReference type="SUPFAM" id="SSF52151">
    <property type="entry name" value="FabD/lysophospholipase-like"/>
    <property type="match status" value="1"/>
</dbReference>
<dbReference type="Proteomes" id="UP001345827">
    <property type="component" value="Unassembled WGS sequence"/>
</dbReference>
<evidence type="ECO:0000256" key="7">
    <source>
        <dbReference type="ARBA" id="ARBA00023180"/>
    </source>
</evidence>
<protein>
    <recommendedName>
        <fullName evidence="2 9">Lysophospholipase</fullName>
        <ecNumber evidence="2 9">3.1.1.5</ecNumber>
    </recommendedName>
</protein>
<evidence type="ECO:0000256" key="2">
    <source>
        <dbReference type="ARBA" id="ARBA00013274"/>
    </source>
</evidence>
<accession>A0AAV9PW45</accession>
<dbReference type="Gene3D" id="3.40.1090.10">
    <property type="entry name" value="Cytosolic phospholipase A2 catalytic domain"/>
    <property type="match status" value="1"/>
</dbReference>
<evidence type="ECO:0000313" key="12">
    <source>
        <dbReference type="Proteomes" id="UP001345827"/>
    </source>
</evidence>
<name>A0AAV9PW45_9PEZI</name>
<dbReference type="EMBL" id="JAXLQG010000027">
    <property type="protein sequence ID" value="KAK5528229.1"/>
    <property type="molecule type" value="Genomic_DNA"/>
</dbReference>
<dbReference type="Pfam" id="PF01735">
    <property type="entry name" value="PLA2_B"/>
    <property type="match status" value="1"/>
</dbReference>
<keyword evidence="5 8" id="KW-0442">Lipid degradation</keyword>
<dbReference type="PANTHER" id="PTHR10728">
    <property type="entry name" value="CYTOSOLIC PHOSPHOLIPASE A2"/>
    <property type="match status" value="1"/>
</dbReference>
<dbReference type="GO" id="GO:0004622">
    <property type="term" value="F:phosphatidylcholine lysophospholipase activity"/>
    <property type="evidence" value="ECO:0007669"/>
    <property type="project" value="UniProtKB-EC"/>
</dbReference>
<proteinExistence type="inferred from homology"/>
<gene>
    <name evidence="11" type="ORF">LTR25_010536</name>
</gene>
<dbReference type="InterPro" id="IPR016035">
    <property type="entry name" value="Acyl_Trfase/lysoPLipase"/>
</dbReference>
<dbReference type="GO" id="GO:0005829">
    <property type="term" value="C:cytosol"/>
    <property type="evidence" value="ECO:0007669"/>
    <property type="project" value="TreeGrafter"/>
</dbReference>
<dbReference type="AlphaFoldDB" id="A0AAV9PW45"/>
<sequence>MRVLRKTSLARIRVHPRLTNPRKHLAQLPNAAKQDNDALVLLPATPLGSYAPVHASCPANQQWIRPATGLSSQEAAWIQGRKPVVLDAFTSYLSRLNITDLNVTALRKAMQKNQNAGVPVIGMAISGGGWASSLTGTGALRAFDARFPNAIDQRTGGILQSLSYLSGLSGGAWPPMSLATYNFPTINDMVANWHTDIDRLFDPPNNTIYAANSTVIFTDVYAKYKAGFAVSVSDYLGIGFGYEFLPPPQAGINVTLSGVRNLSNFQNHSMPMPIFQAARLTDDDVKFYGMKVPYANSSLFEMTPFEFGSWTGSDGSATGFTPMEYMGTKLHDGKVTNSSTCVIGYDRGSNILGLAASAVNAWYIEALSNGTLAQFSKKRSLQVPPPGSVQSLQKRAGFPLATINYLFEAYQQYFNLTKVQAVSPSVPNPFAGMPGANGPEPATLTLADGSEGGQAIPFWPMLQPARNLDFIISWDNDEDSTPNGWNNGTNIYNTFIQARRHGLPFPEIPPPATFIKRNYTQKPVFFGCNPQYTTTRNLDSPIVLEMTNAPYSAYTNYTWFKTAFTPVEMHEILVNSWDLVTQGNSTLESDWVACIGCAAVDRTLSKLDIARPEQCERCLQKYCWDGTYEDEADIPVVDPALALHPDVSYAEWNATHPFT</sequence>
<evidence type="ECO:0000313" key="11">
    <source>
        <dbReference type="EMBL" id="KAK5528229.1"/>
    </source>
</evidence>
<dbReference type="EC" id="3.1.1.5" evidence="2 9"/>
<comment type="caution">
    <text evidence="11">The sequence shown here is derived from an EMBL/GenBank/DDBJ whole genome shotgun (WGS) entry which is preliminary data.</text>
</comment>
<dbReference type="PROSITE" id="PS51210">
    <property type="entry name" value="PLA2C"/>
    <property type="match status" value="1"/>
</dbReference>